<comment type="similarity">
    <text evidence="1 3">Belongs to the type-B carboxylesterase/lipase family.</text>
</comment>
<dbReference type="PROSITE" id="PS00122">
    <property type="entry name" value="CARBOXYLESTERASE_B_1"/>
    <property type="match status" value="1"/>
</dbReference>
<sequence length="543" mass="58963">MKSLITLILLGQLTWAAAFSQSADPLVVKTVNGSLKGTKSPVTGVKSFKGIPYAKPPVGDLRWKAPQPVENWTGIKAADRFGPRAMQKPIFGDMNFRSDGMGEDCLYLNVWVPARPSKEKLPVLVYFYGGGMVAGDGSEPRYDGESMAQRGIIALTVNYRLGVFGLLAHPELNQESPNHSSGNYSLLDQHAALVWVKENIAAFGGDPDKVTIAGESAGSISVSAQMASPLSKGLISGAIGESGAAINPTMTPVSKETAERNGVLFAEKLNAKTIAELRAIPAAELLDKAYQKDMPPLAMNIDGYFLPKSLTEINNAGEQAHVPLLAGWNSAEIPYNALLWGDEPTPENYAKKVKQLYPEKAAEVLKLYPGNTREEVIASATALASDRFIVYSTWKWADMHTKTSGQPVYRYVYSHPRPPMTPKMGNAQAGLAGGVIKNAGPSPKPQVFQGAPHAAEIEYAMGNLASNEVYAWTKEDYKVSATMQSYFANFIKTGNPNGKGLPYWEADKPGAASKLMDIDVQPVQRVQKDTDRYLFLDKEYLKQ</sequence>
<proteinExistence type="inferred from homology"/>
<feature type="signal peptide" evidence="3">
    <location>
        <begin position="1"/>
        <end position="18"/>
    </location>
</feature>
<keyword evidence="3" id="KW-0732">Signal</keyword>
<dbReference type="SUPFAM" id="SSF53474">
    <property type="entry name" value="alpha/beta-Hydrolases"/>
    <property type="match status" value="1"/>
</dbReference>
<dbReference type="GO" id="GO:0016787">
    <property type="term" value="F:hydrolase activity"/>
    <property type="evidence" value="ECO:0007669"/>
    <property type="project" value="UniProtKB-KW"/>
</dbReference>
<evidence type="ECO:0000259" key="4">
    <source>
        <dbReference type="Pfam" id="PF00135"/>
    </source>
</evidence>
<dbReference type="AlphaFoldDB" id="A0A7K1U568"/>
<dbReference type="RefSeq" id="WP_157306555.1">
    <property type="nucleotide sequence ID" value="NZ_WRXN01000005.1"/>
</dbReference>
<dbReference type="InterPro" id="IPR019826">
    <property type="entry name" value="Carboxylesterase_B_AS"/>
</dbReference>
<feature type="chain" id="PRO_5029939127" description="Carboxylic ester hydrolase" evidence="3">
    <location>
        <begin position="19"/>
        <end position="543"/>
    </location>
</feature>
<dbReference type="EC" id="3.1.1.-" evidence="3"/>
<evidence type="ECO:0000256" key="1">
    <source>
        <dbReference type="ARBA" id="ARBA00005964"/>
    </source>
</evidence>
<dbReference type="Gene3D" id="3.40.50.1820">
    <property type="entry name" value="alpha/beta hydrolase"/>
    <property type="match status" value="1"/>
</dbReference>
<dbReference type="PANTHER" id="PTHR11559">
    <property type="entry name" value="CARBOXYLESTERASE"/>
    <property type="match status" value="1"/>
</dbReference>
<comment type="caution">
    <text evidence="5">The sequence shown here is derived from an EMBL/GenBank/DDBJ whole genome shotgun (WGS) entry which is preliminary data.</text>
</comment>
<dbReference type="InterPro" id="IPR050309">
    <property type="entry name" value="Type-B_Carboxylest/Lipase"/>
</dbReference>
<feature type="domain" description="Carboxylesterase type B" evidence="4">
    <location>
        <begin position="26"/>
        <end position="523"/>
    </location>
</feature>
<organism evidence="5 6">
    <name type="scientific">Chitinophaga tropicalis</name>
    <dbReference type="NCBI Taxonomy" id="2683588"/>
    <lineage>
        <taxon>Bacteria</taxon>
        <taxon>Pseudomonadati</taxon>
        <taxon>Bacteroidota</taxon>
        <taxon>Chitinophagia</taxon>
        <taxon>Chitinophagales</taxon>
        <taxon>Chitinophagaceae</taxon>
        <taxon>Chitinophaga</taxon>
    </lineage>
</organism>
<dbReference type="EMBL" id="WRXN01000005">
    <property type="protein sequence ID" value="MVT09125.1"/>
    <property type="molecule type" value="Genomic_DNA"/>
</dbReference>
<evidence type="ECO:0000313" key="6">
    <source>
        <dbReference type="Proteomes" id="UP000461730"/>
    </source>
</evidence>
<evidence type="ECO:0000256" key="3">
    <source>
        <dbReference type="RuleBase" id="RU361235"/>
    </source>
</evidence>
<reference evidence="5 6" key="1">
    <citation type="submission" date="2019-12" db="EMBL/GenBank/DDBJ databases">
        <title>Chitinophaga sp. strain ysch24 (GDMCC 1.1355), whole genome shotgun sequence.</title>
        <authorList>
            <person name="Zhang X."/>
        </authorList>
    </citation>
    <scope>NUCLEOTIDE SEQUENCE [LARGE SCALE GENOMIC DNA]</scope>
    <source>
        <strain evidence="6">ysch24</strain>
    </source>
</reference>
<evidence type="ECO:0000313" key="5">
    <source>
        <dbReference type="EMBL" id="MVT09125.1"/>
    </source>
</evidence>
<dbReference type="PROSITE" id="PS00941">
    <property type="entry name" value="CARBOXYLESTERASE_B_2"/>
    <property type="match status" value="1"/>
</dbReference>
<name>A0A7K1U568_9BACT</name>
<gene>
    <name evidence="5" type="ORF">GO493_12705</name>
</gene>
<protein>
    <recommendedName>
        <fullName evidence="3">Carboxylic ester hydrolase</fullName>
        <ecNumber evidence="3">3.1.1.-</ecNumber>
    </recommendedName>
</protein>
<keyword evidence="6" id="KW-1185">Reference proteome</keyword>
<dbReference type="InterPro" id="IPR002018">
    <property type="entry name" value="CarbesteraseB"/>
</dbReference>
<keyword evidence="2 3" id="KW-0378">Hydrolase</keyword>
<dbReference type="InterPro" id="IPR029058">
    <property type="entry name" value="AB_hydrolase_fold"/>
</dbReference>
<evidence type="ECO:0000256" key="2">
    <source>
        <dbReference type="ARBA" id="ARBA00022801"/>
    </source>
</evidence>
<dbReference type="Pfam" id="PF00135">
    <property type="entry name" value="COesterase"/>
    <property type="match status" value="1"/>
</dbReference>
<dbReference type="InterPro" id="IPR019819">
    <property type="entry name" value="Carboxylesterase_B_CS"/>
</dbReference>
<accession>A0A7K1U568</accession>
<dbReference type="Proteomes" id="UP000461730">
    <property type="component" value="Unassembled WGS sequence"/>
</dbReference>